<dbReference type="FunFam" id="3.80.10.10:FF:000405">
    <property type="entry name" value="Plant intracellular Ras-group-related LRR protein 4"/>
    <property type="match status" value="1"/>
</dbReference>
<evidence type="ECO:0000256" key="4">
    <source>
        <dbReference type="ARBA" id="ARBA00037519"/>
    </source>
</evidence>
<comment type="function">
    <text evidence="4">Leucine-rich repeat protein that likely mediates protein interactions, possibly in the context of signal transduction.</text>
</comment>
<evidence type="ECO:0000256" key="1">
    <source>
        <dbReference type="ARBA" id="ARBA00022614"/>
    </source>
</evidence>
<evidence type="ECO:0000256" key="2">
    <source>
        <dbReference type="ARBA" id="ARBA00022737"/>
    </source>
</evidence>
<evidence type="ECO:0000313" key="6">
    <source>
        <dbReference type="Proteomes" id="UP001454036"/>
    </source>
</evidence>
<dbReference type="Gene3D" id="3.80.10.10">
    <property type="entry name" value="Ribonuclease Inhibitor"/>
    <property type="match status" value="1"/>
</dbReference>
<dbReference type="SMART" id="SM00364">
    <property type="entry name" value="LRR_BAC"/>
    <property type="match status" value="7"/>
</dbReference>
<protein>
    <submittedName>
        <fullName evidence="5">Scaffold/adaptor protein</fullName>
    </submittedName>
</protein>
<evidence type="ECO:0000313" key="5">
    <source>
        <dbReference type="EMBL" id="GAA0145363.1"/>
    </source>
</evidence>
<dbReference type="InterPro" id="IPR003591">
    <property type="entry name" value="Leu-rich_rpt_typical-subtyp"/>
</dbReference>
<sequence length="523" mass="58546">MALKLKPESSPAYVETVEEITKIFKSLLPRPSIEEVEAAISIIQTVNDEEEQRLEEICNMVPNQDVPQELFSLLIEARKVKVKCESYEQRREAMQLVELDKVFGTLDGLILRASELVSGDTKKGEEVEICDVNSVVDAKEGKSDGVVKILKDESEILKEDGLKGLIKSSAKASTSFTISEKLSLMKVAAMIENFAKTQEEVLNLQGKLMDKVEWIPVSIGKLSNIVELNLSRNRIMALPLTIGSLKSLKKLDVHSNQLINLPDCFTELINLTDVDLHANNLKSLPASFGNLINLMNLDLSLNRFVHLPDVIGSLCSLKRLNAETNELEDVPYAIGSCVLLEELRLDFNNLRGLPEALGKLHSLEILTLHYNRIRRLPTTIGNLLRLRELDASFNELESIPEGLCYAVSLRKLNVGKNFADLRALPELIGNLKMLEELDISDDQIKTLPDSFMFLSNLAVFRADETPLEIPPRQMVKLGAQDVVQYMAEHVAKRKVEYQIPEKKRGLCFLICHCFGKDPVDSSG</sequence>
<dbReference type="InterPro" id="IPR001611">
    <property type="entry name" value="Leu-rich_rpt"/>
</dbReference>
<gene>
    <name evidence="5" type="ORF">LIER_05575</name>
</gene>
<dbReference type="GO" id="GO:0051707">
    <property type="term" value="P:response to other organism"/>
    <property type="evidence" value="ECO:0007669"/>
    <property type="project" value="UniProtKB-ARBA"/>
</dbReference>
<dbReference type="SUPFAM" id="SSF52058">
    <property type="entry name" value="L domain-like"/>
    <property type="match status" value="1"/>
</dbReference>
<dbReference type="GO" id="GO:0006952">
    <property type="term" value="P:defense response"/>
    <property type="evidence" value="ECO:0007669"/>
    <property type="project" value="UniProtKB-ARBA"/>
</dbReference>
<dbReference type="SMART" id="SM00369">
    <property type="entry name" value="LRR_TYP"/>
    <property type="match status" value="9"/>
</dbReference>
<dbReference type="InterPro" id="IPR050216">
    <property type="entry name" value="LRR_domain-containing"/>
</dbReference>
<dbReference type="AlphaFoldDB" id="A0AAV3P2D0"/>
<organism evidence="5 6">
    <name type="scientific">Lithospermum erythrorhizon</name>
    <name type="common">Purple gromwell</name>
    <name type="synonym">Lithospermum officinale var. erythrorhizon</name>
    <dbReference type="NCBI Taxonomy" id="34254"/>
    <lineage>
        <taxon>Eukaryota</taxon>
        <taxon>Viridiplantae</taxon>
        <taxon>Streptophyta</taxon>
        <taxon>Embryophyta</taxon>
        <taxon>Tracheophyta</taxon>
        <taxon>Spermatophyta</taxon>
        <taxon>Magnoliopsida</taxon>
        <taxon>eudicotyledons</taxon>
        <taxon>Gunneridae</taxon>
        <taxon>Pentapetalae</taxon>
        <taxon>asterids</taxon>
        <taxon>lamiids</taxon>
        <taxon>Boraginales</taxon>
        <taxon>Boraginaceae</taxon>
        <taxon>Boraginoideae</taxon>
        <taxon>Lithospermeae</taxon>
        <taxon>Lithospermum</taxon>
    </lineage>
</organism>
<keyword evidence="6" id="KW-1185">Reference proteome</keyword>
<dbReference type="InterPro" id="IPR032675">
    <property type="entry name" value="LRR_dom_sf"/>
</dbReference>
<reference evidence="5 6" key="1">
    <citation type="submission" date="2024-01" db="EMBL/GenBank/DDBJ databases">
        <title>The complete chloroplast genome sequence of Lithospermum erythrorhizon: insights into the phylogenetic relationship among Boraginaceae species and the maternal lineages of purple gromwells.</title>
        <authorList>
            <person name="Okada T."/>
            <person name="Watanabe K."/>
        </authorList>
    </citation>
    <scope>NUCLEOTIDE SEQUENCE [LARGE SCALE GENOMIC DNA]</scope>
</reference>
<dbReference type="EMBL" id="BAABME010000770">
    <property type="protein sequence ID" value="GAA0145363.1"/>
    <property type="molecule type" value="Genomic_DNA"/>
</dbReference>
<dbReference type="PANTHER" id="PTHR48051:SF54">
    <property type="entry name" value="LEUCINE-RICH REPEAT-CONTAINING PROTEIN"/>
    <property type="match status" value="1"/>
</dbReference>
<keyword evidence="1" id="KW-0433">Leucine-rich repeat</keyword>
<comment type="similarity">
    <text evidence="3">Belongs to the SHOC2 family.</text>
</comment>
<comment type="caution">
    <text evidence="5">The sequence shown here is derived from an EMBL/GenBank/DDBJ whole genome shotgun (WGS) entry which is preliminary data.</text>
</comment>
<dbReference type="GO" id="GO:0005737">
    <property type="term" value="C:cytoplasm"/>
    <property type="evidence" value="ECO:0007669"/>
    <property type="project" value="TreeGrafter"/>
</dbReference>
<dbReference type="Pfam" id="PF13855">
    <property type="entry name" value="LRR_8"/>
    <property type="match status" value="1"/>
</dbReference>
<evidence type="ECO:0000256" key="3">
    <source>
        <dbReference type="ARBA" id="ARBA00023786"/>
    </source>
</evidence>
<dbReference type="PANTHER" id="PTHR48051">
    <property type="match status" value="1"/>
</dbReference>
<proteinExistence type="inferred from homology"/>
<keyword evidence="2" id="KW-0677">Repeat</keyword>
<accession>A0AAV3P2D0</accession>
<name>A0AAV3P2D0_LITER</name>
<dbReference type="Proteomes" id="UP001454036">
    <property type="component" value="Unassembled WGS sequence"/>
</dbReference>